<organism evidence="3 4">
    <name type="scientific">Chitinimonas arctica</name>
    <dbReference type="NCBI Taxonomy" id="2594795"/>
    <lineage>
        <taxon>Bacteria</taxon>
        <taxon>Pseudomonadati</taxon>
        <taxon>Pseudomonadota</taxon>
        <taxon>Betaproteobacteria</taxon>
        <taxon>Neisseriales</taxon>
        <taxon>Chitinibacteraceae</taxon>
        <taxon>Chitinimonas</taxon>
    </lineage>
</organism>
<dbReference type="InterPro" id="IPR050963">
    <property type="entry name" value="Sirohydro_Cobaltochel/CbiX"/>
</dbReference>
<proteinExistence type="predicted"/>
<keyword evidence="2" id="KW-0456">Lyase</keyword>
<reference evidence="4" key="1">
    <citation type="submission" date="2019-07" db="EMBL/GenBank/DDBJ databases">
        <title>Chitinimonas sp. nov., isolated from Ny-Alesund, arctica soil.</title>
        <authorList>
            <person name="Xu Q."/>
            <person name="Peng F."/>
        </authorList>
    </citation>
    <scope>NUCLEOTIDE SEQUENCE [LARGE SCALE GENOMIC DNA]</scope>
    <source>
        <strain evidence="4">R3-44</strain>
    </source>
</reference>
<accession>A0A516SGX4</accession>
<evidence type="ECO:0000256" key="1">
    <source>
        <dbReference type="ARBA" id="ARBA00022723"/>
    </source>
</evidence>
<dbReference type="EMBL" id="CP041730">
    <property type="protein sequence ID" value="QDQ27382.1"/>
    <property type="molecule type" value="Genomic_DNA"/>
</dbReference>
<evidence type="ECO:0000313" key="3">
    <source>
        <dbReference type="EMBL" id="QDQ27382.1"/>
    </source>
</evidence>
<dbReference type="GO" id="GO:0016829">
    <property type="term" value="F:lyase activity"/>
    <property type="evidence" value="ECO:0007669"/>
    <property type="project" value="UniProtKB-KW"/>
</dbReference>
<sequence length="145" mass="15463">MPTQHAFILFAHGARDPQWALPFRQLAESLSLRRPDCLVRLAFLELMTPSLADCVDALCADGVTEIQIVPAFMATGAHLRRDLPELVEALQLRHPGISLHVSTALGEALPVQHAMADWIAGLCVQATASSSDAIGQTSAKAANTG</sequence>
<dbReference type="OrthoDB" id="7345302at2"/>
<evidence type="ECO:0000313" key="4">
    <source>
        <dbReference type="Proteomes" id="UP000317550"/>
    </source>
</evidence>
<keyword evidence="4" id="KW-1185">Reference proteome</keyword>
<protein>
    <submittedName>
        <fullName evidence="3">Cobalamin biosynthesis protein CbiX</fullName>
    </submittedName>
</protein>
<name>A0A516SGX4_9NEIS</name>
<dbReference type="SUPFAM" id="SSF53800">
    <property type="entry name" value="Chelatase"/>
    <property type="match status" value="1"/>
</dbReference>
<dbReference type="PANTHER" id="PTHR33542">
    <property type="entry name" value="SIROHYDROCHLORIN FERROCHELATASE, CHLOROPLASTIC"/>
    <property type="match status" value="1"/>
</dbReference>
<dbReference type="Gene3D" id="3.40.50.1400">
    <property type="match status" value="1"/>
</dbReference>
<dbReference type="AlphaFoldDB" id="A0A516SGX4"/>
<keyword evidence="1" id="KW-0479">Metal-binding</keyword>
<dbReference type="KEGG" id="cari:FNU76_14005"/>
<dbReference type="CDD" id="cd03416">
    <property type="entry name" value="CbiX_SirB_N"/>
    <property type="match status" value="1"/>
</dbReference>
<dbReference type="Proteomes" id="UP000317550">
    <property type="component" value="Chromosome"/>
</dbReference>
<dbReference type="Pfam" id="PF01903">
    <property type="entry name" value="CbiX"/>
    <property type="match status" value="1"/>
</dbReference>
<dbReference type="PANTHER" id="PTHR33542:SF3">
    <property type="entry name" value="SIROHYDROCHLORIN FERROCHELATASE, CHLOROPLASTIC"/>
    <property type="match status" value="1"/>
</dbReference>
<evidence type="ECO:0000256" key="2">
    <source>
        <dbReference type="ARBA" id="ARBA00023239"/>
    </source>
</evidence>
<dbReference type="GO" id="GO:0046872">
    <property type="term" value="F:metal ion binding"/>
    <property type="evidence" value="ECO:0007669"/>
    <property type="project" value="UniProtKB-KW"/>
</dbReference>
<dbReference type="RefSeq" id="WP_144278775.1">
    <property type="nucleotide sequence ID" value="NZ_CP041730.1"/>
</dbReference>
<dbReference type="InterPro" id="IPR002762">
    <property type="entry name" value="CbiX-like"/>
</dbReference>
<gene>
    <name evidence="3" type="ORF">FNU76_14005</name>
</gene>